<accession>A0ABQ0J3V4</accession>
<evidence type="ECO:0000259" key="5">
    <source>
        <dbReference type="Pfam" id="PF00496"/>
    </source>
</evidence>
<keyword evidence="7" id="KW-1185">Reference proteome</keyword>
<dbReference type="PANTHER" id="PTHR30290:SF9">
    <property type="entry name" value="OLIGOPEPTIDE-BINDING PROTEIN APPA"/>
    <property type="match status" value="1"/>
</dbReference>
<dbReference type="Gene3D" id="3.90.76.10">
    <property type="entry name" value="Dipeptide-binding Protein, Domain 1"/>
    <property type="match status" value="1"/>
</dbReference>
<dbReference type="PANTHER" id="PTHR30290">
    <property type="entry name" value="PERIPLASMIC BINDING COMPONENT OF ABC TRANSPORTER"/>
    <property type="match status" value="1"/>
</dbReference>
<organism evidence="6 7">
    <name type="scientific">'Chrysanthemum coronarium' phytoplasma</name>
    <dbReference type="NCBI Taxonomy" id="1520703"/>
    <lineage>
        <taxon>Bacteria</taxon>
        <taxon>Bacillati</taxon>
        <taxon>Mycoplasmatota</taxon>
        <taxon>Mollicutes</taxon>
        <taxon>Acholeplasmatales</taxon>
        <taxon>Acholeplasmataceae</taxon>
        <taxon>Candidatus Phytoplasma</taxon>
        <taxon>16SrI (Aster yellows group)</taxon>
    </lineage>
</organism>
<reference evidence="6 7" key="2">
    <citation type="journal article" date="2014" name="Genome Announc.">
        <title>Draft Genome Sequence of 'Candidatus Phytoplasma asteris' Strain OY-V, an Unculturable Plant-Pathogenic Bacterium.</title>
        <authorList>
            <person name="Kakizawa S."/>
            <person name="Makino A."/>
            <person name="Ishii Y."/>
            <person name="Tamaki H."/>
            <person name="Kamagata Y."/>
        </authorList>
    </citation>
    <scope>NUCLEOTIDE SEQUENCE [LARGE SCALE GENOMIC DNA]</scope>
    <source>
        <strain evidence="6 7">OY-V</strain>
    </source>
</reference>
<keyword evidence="2" id="KW-0813">Transport</keyword>
<proteinExistence type="inferred from homology"/>
<name>A0ABQ0J3V4_9MOLU</name>
<evidence type="ECO:0000256" key="1">
    <source>
        <dbReference type="ARBA" id="ARBA00005695"/>
    </source>
</evidence>
<dbReference type="SUPFAM" id="SSF53850">
    <property type="entry name" value="Periplasmic binding protein-like II"/>
    <property type="match status" value="1"/>
</dbReference>
<dbReference type="RefSeq" id="WP_052360392.1">
    <property type="nucleotide sequence ID" value="NZ_BBIY01000030.1"/>
</dbReference>
<reference evidence="7" key="1">
    <citation type="journal article" date="2014" name="Genome Announc.">
        <title>Draft Genome Sequence of ''Candidatus Phytoplasma asteris'' Strain OY-V, an Unculturable Plant-Pathogenic Bacterium.</title>
        <authorList>
            <person name="Kakizawa S."/>
            <person name="Makino A."/>
            <person name="Ishii Y."/>
            <person name="Tamaki H."/>
            <person name="Kamagata Y."/>
        </authorList>
    </citation>
    <scope>NUCLEOTIDE SEQUENCE [LARGE SCALE GENOMIC DNA]</scope>
    <source>
        <strain evidence="7">OY-V</strain>
    </source>
</reference>
<evidence type="ECO:0000313" key="7">
    <source>
        <dbReference type="Proteomes" id="UP000028900"/>
    </source>
</evidence>
<comment type="similarity">
    <text evidence="1">Belongs to the bacterial solute-binding protein 5 family.</text>
</comment>
<keyword evidence="3" id="KW-0732">Signal</keyword>
<evidence type="ECO:0000256" key="2">
    <source>
        <dbReference type="ARBA" id="ARBA00022448"/>
    </source>
</evidence>
<sequence>MNEKNKNIYISVGALTVIILIILWWQLFPSKKHEDDKDTIKIAVISDIQGFDITSPENTFSTYSNRYLRLVHDTLLEEKEGKIISKLAKLVESDANQNQDKTLLKFELRDDILFHNCENITTDDVIFTIERGHKNKHPQFEEIKAIKRINNIKFEIELKEKTPYWHFTFCNFIRILNKKAVEENEEKGLQIGTGPYKLVEYKSNDEIKMEKFNNYYNKDTIKDSPKTIIFKINKNNDTNLQQVENGSLDACLDYPSHKIQIIKDKLSHSVEVVENKDVSARYLYINKAKTSLETREAISWSLNIEKIISDLEIPAQKLKTFLPETLKGFDNELDAYPTNFLQAKKYVQKLDKTAKKLKIGCSTKSEYLFEHKIIEQLRKVGFIIEFAPMDFKALLTEAKKDNSSYNMIFLGENYESKWGHKVLRDYFLTNNNPNNFCHIDNDDKSHIENKLLQVEKETSEEKYTNLLKEISQYIHKEFYVIPLYSYPNYVITSKNIKQGFKSDLFSHFDFTKIIKK</sequence>
<dbReference type="Pfam" id="PF00496">
    <property type="entry name" value="SBP_bac_5"/>
    <property type="match status" value="1"/>
</dbReference>
<evidence type="ECO:0000313" key="6">
    <source>
        <dbReference type="EMBL" id="GAK73888.1"/>
    </source>
</evidence>
<dbReference type="CDD" id="cd00995">
    <property type="entry name" value="PBP2_NikA_DppA_OppA_like"/>
    <property type="match status" value="1"/>
</dbReference>
<keyword evidence="4" id="KW-0472">Membrane</keyword>
<keyword evidence="4" id="KW-1133">Transmembrane helix</keyword>
<feature type="domain" description="Solute-binding protein family 5" evidence="5">
    <location>
        <begin position="90"/>
        <end position="432"/>
    </location>
</feature>
<dbReference type="Proteomes" id="UP000028900">
    <property type="component" value="Unassembled WGS sequence"/>
</dbReference>
<feature type="transmembrane region" description="Helical" evidence="4">
    <location>
        <begin position="7"/>
        <end position="27"/>
    </location>
</feature>
<dbReference type="InterPro" id="IPR039424">
    <property type="entry name" value="SBP_5"/>
</dbReference>
<dbReference type="Gene3D" id="3.10.105.10">
    <property type="entry name" value="Dipeptide-binding Protein, Domain 3"/>
    <property type="match status" value="1"/>
</dbReference>
<gene>
    <name evidence="6" type="ORF">OYV_03730</name>
</gene>
<dbReference type="InterPro" id="IPR030678">
    <property type="entry name" value="Peptide/Ni-bd"/>
</dbReference>
<dbReference type="InterPro" id="IPR000914">
    <property type="entry name" value="SBP_5_dom"/>
</dbReference>
<keyword evidence="4" id="KW-0812">Transmembrane</keyword>
<evidence type="ECO:0000256" key="4">
    <source>
        <dbReference type="SAM" id="Phobius"/>
    </source>
</evidence>
<comment type="caution">
    <text evidence="6">The sequence shown here is derived from an EMBL/GenBank/DDBJ whole genome shotgun (WGS) entry which is preliminary data.</text>
</comment>
<evidence type="ECO:0000256" key="3">
    <source>
        <dbReference type="ARBA" id="ARBA00022729"/>
    </source>
</evidence>
<dbReference type="PIRSF" id="PIRSF002741">
    <property type="entry name" value="MppA"/>
    <property type="match status" value="1"/>
</dbReference>
<protein>
    <submittedName>
        <fullName evidence="6">ABC-type dipeptide transport system, periplasmic component</fullName>
    </submittedName>
</protein>
<dbReference type="EMBL" id="BBIY01000030">
    <property type="protein sequence ID" value="GAK73888.1"/>
    <property type="molecule type" value="Genomic_DNA"/>
</dbReference>
<dbReference type="Gene3D" id="3.40.190.10">
    <property type="entry name" value="Periplasmic binding protein-like II"/>
    <property type="match status" value="1"/>
</dbReference>